<dbReference type="Proteomes" id="UP000789396">
    <property type="component" value="Unassembled WGS sequence"/>
</dbReference>
<protein>
    <submittedName>
        <fullName evidence="1">4495_t:CDS:1</fullName>
    </submittedName>
</protein>
<feature type="non-terminal residue" evidence="1">
    <location>
        <position position="1"/>
    </location>
</feature>
<gene>
    <name evidence="1" type="ORF">RFULGI_LOCUS16625</name>
</gene>
<reference evidence="1" key="1">
    <citation type="submission" date="2021-06" db="EMBL/GenBank/DDBJ databases">
        <authorList>
            <person name="Kallberg Y."/>
            <person name="Tangrot J."/>
            <person name="Rosling A."/>
        </authorList>
    </citation>
    <scope>NUCLEOTIDE SEQUENCE</scope>
    <source>
        <strain evidence="1">IN212</strain>
    </source>
</reference>
<keyword evidence="2" id="KW-1185">Reference proteome</keyword>
<feature type="non-terminal residue" evidence="1">
    <location>
        <position position="43"/>
    </location>
</feature>
<accession>A0A9N9JQL1</accession>
<dbReference type="EMBL" id="CAJVPZ010060091">
    <property type="protein sequence ID" value="CAG8789825.1"/>
    <property type="molecule type" value="Genomic_DNA"/>
</dbReference>
<evidence type="ECO:0000313" key="2">
    <source>
        <dbReference type="Proteomes" id="UP000789396"/>
    </source>
</evidence>
<dbReference type="AlphaFoldDB" id="A0A9N9JQL1"/>
<comment type="caution">
    <text evidence="1">The sequence shown here is derived from an EMBL/GenBank/DDBJ whole genome shotgun (WGS) entry which is preliminary data.</text>
</comment>
<organism evidence="1 2">
    <name type="scientific">Racocetra fulgida</name>
    <dbReference type="NCBI Taxonomy" id="60492"/>
    <lineage>
        <taxon>Eukaryota</taxon>
        <taxon>Fungi</taxon>
        <taxon>Fungi incertae sedis</taxon>
        <taxon>Mucoromycota</taxon>
        <taxon>Glomeromycotina</taxon>
        <taxon>Glomeromycetes</taxon>
        <taxon>Diversisporales</taxon>
        <taxon>Gigasporaceae</taxon>
        <taxon>Racocetra</taxon>
    </lineage>
</organism>
<sequence length="43" mass="4770">LKILNLYIDSSLENELEVENNQQSIPTIPLMKVISAKQSVEAG</sequence>
<evidence type="ECO:0000313" key="1">
    <source>
        <dbReference type="EMBL" id="CAG8789825.1"/>
    </source>
</evidence>
<name>A0A9N9JQL1_9GLOM</name>
<proteinExistence type="predicted"/>